<dbReference type="GO" id="GO:0015079">
    <property type="term" value="F:potassium ion transmembrane transporter activity"/>
    <property type="evidence" value="ECO:0007669"/>
    <property type="project" value="InterPro"/>
</dbReference>
<reference evidence="9" key="1">
    <citation type="submission" date="2020-10" db="EMBL/GenBank/DDBJ databases">
        <authorList>
            <person name="Gilroy R."/>
        </authorList>
    </citation>
    <scope>NUCLEOTIDE SEQUENCE</scope>
    <source>
        <strain evidence="9">ChiHecec2B26-709</strain>
    </source>
</reference>
<evidence type="ECO:0000313" key="10">
    <source>
        <dbReference type="Proteomes" id="UP000886881"/>
    </source>
</evidence>
<dbReference type="PANTHER" id="PTHR43833">
    <property type="entry name" value="POTASSIUM CHANNEL PROTEIN 2-RELATED-RELATED"/>
    <property type="match status" value="1"/>
</dbReference>
<dbReference type="InterPro" id="IPR036291">
    <property type="entry name" value="NAD(P)-bd_dom_sf"/>
</dbReference>
<dbReference type="SUPFAM" id="SSF116726">
    <property type="entry name" value="TrkA C-terminal domain-like"/>
    <property type="match status" value="2"/>
</dbReference>
<proteinExistence type="predicted"/>
<keyword evidence="5" id="KW-0520">NAD</keyword>
<keyword evidence="2" id="KW-0813">Transport</keyword>
<feature type="domain" description="RCK N-terminal" evidence="7">
    <location>
        <begin position="235"/>
        <end position="353"/>
    </location>
</feature>
<dbReference type="Pfam" id="PF02080">
    <property type="entry name" value="TrkA_C"/>
    <property type="match status" value="2"/>
</dbReference>
<keyword evidence="4" id="KW-0630">Potassium</keyword>
<dbReference type="PROSITE" id="PS51201">
    <property type="entry name" value="RCK_N"/>
    <property type="match status" value="2"/>
</dbReference>
<dbReference type="InterPro" id="IPR050721">
    <property type="entry name" value="Trk_Ktr_HKT_K-transport"/>
</dbReference>
<gene>
    <name evidence="9" type="primary">trkA</name>
    <name evidence="9" type="ORF">IAC35_02015</name>
</gene>
<dbReference type="AlphaFoldDB" id="A0A9D1KGF4"/>
<dbReference type="NCBIfam" id="NF007031">
    <property type="entry name" value="PRK09496.1-2"/>
    <property type="match status" value="1"/>
</dbReference>
<reference evidence="9" key="2">
    <citation type="journal article" date="2021" name="PeerJ">
        <title>Extensive microbial diversity within the chicken gut microbiome revealed by metagenomics and culture.</title>
        <authorList>
            <person name="Gilroy R."/>
            <person name="Ravi A."/>
            <person name="Getino M."/>
            <person name="Pursley I."/>
            <person name="Horton D.L."/>
            <person name="Alikhan N.F."/>
            <person name="Baker D."/>
            <person name="Gharbi K."/>
            <person name="Hall N."/>
            <person name="Watson M."/>
            <person name="Adriaenssens E.M."/>
            <person name="Foster-Nyarko E."/>
            <person name="Jarju S."/>
            <person name="Secka A."/>
            <person name="Antonio M."/>
            <person name="Oren A."/>
            <person name="Chaudhuri R.R."/>
            <person name="La Ragione R."/>
            <person name="Hildebrand F."/>
            <person name="Pallen M.J."/>
        </authorList>
    </citation>
    <scope>NUCLEOTIDE SEQUENCE</scope>
    <source>
        <strain evidence="9">ChiHecec2B26-709</strain>
    </source>
</reference>
<dbReference type="PRINTS" id="PR00335">
    <property type="entry name" value="KUPTAKETRKA"/>
</dbReference>
<evidence type="ECO:0000256" key="6">
    <source>
        <dbReference type="ARBA" id="ARBA00023065"/>
    </source>
</evidence>
<feature type="domain" description="RCK C-terminal" evidence="8">
    <location>
        <begin position="143"/>
        <end position="230"/>
    </location>
</feature>
<dbReference type="GO" id="GO:0005886">
    <property type="term" value="C:plasma membrane"/>
    <property type="evidence" value="ECO:0007669"/>
    <property type="project" value="InterPro"/>
</dbReference>
<feature type="domain" description="RCK N-terminal" evidence="7">
    <location>
        <begin position="1"/>
        <end position="123"/>
    </location>
</feature>
<evidence type="ECO:0000256" key="4">
    <source>
        <dbReference type="ARBA" id="ARBA00022958"/>
    </source>
</evidence>
<dbReference type="Gene3D" id="3.30.70.1450">
    <property type="entry name" value="Regulator of K+ conductance, C-terminal domain"/>
    <property type="match status" value="2"/>
</dbReference>
<evidence type="ECO:0000259" key="7">
    <source>
        <dbReference type="PROSITE" id="PS51201"/>
    </source>
</evidence>
<dbReference type="Gene3D" id="3.40.50.720">
    <property type="entry name" value="NAD(P)-binding Rossmann-like Domain"/>
    <property type="match status" value="2"/>
</dbReference>
<evidence type="ECO:0000256" key="2">
    <source>
        <dbReference type="ARBA" id="ARBA00022448"/>
    </source>
</evidence>
<protein>
    <recommendedName>
        <fullName evidence="1">Trk system potassium uptake protein TrkA</fullName>
    </recommendedName>
</protein>
<keyword evidence="6" id="KW-0406">Ion transport</keyword>
<dbReference type="PANTHER" id="PTHR43833:SF5">
    <property type="entry name" value="TRK SYSTEM POTASSIUM UPTAKE PROTEIN TRKA"/>
    <property type="match status" value="1"/>
</dbReference>
<dbReference type="InterPro" id="IPR003148">
    <property type="entry name" value="RCK_N"/>
</dbReference>
<evidence type="ECO:0000256" key="3">
    <source>
        <dbReference type="ARBA" id="ARBA00022538"/>
    </source>
</evidence>
<dbReference type="NCBIfam" id="NF007039">
    <property type="entry name" value="PRK09496.3-2"/>
    <property type="match status" value="1"/>
</dbReference>
<keyword evidence="3" id="KW-0633">Potassium transport</keyword>
<name>A0A9D1KGF4_9BACT</name>
<evidence type="ECO:0000256" key="1">
    <source>
        <dbReference type="ARBA" id="ARBA00017378"/>
    </source>
</evidence>
<accession>A0A9D1KGF4</accession>
<dbReference type="PROSITE" id="PS51202">
    <property type="entry name" value="RCK_C"/>
    <property type="match status" value="2"/>
</dbReference>
<dbReference type="Proteomes" id="UP000886881">
    <property type="component" value="Unassembled WGS sequence"/>
</dbReference>
<evidence type="ECO:0000256" key="5">
    <source>
        <dbReference type="ARBA" id="ARBA00023027"/>
    </source>
</evidence>
<organism evidence="9 10">
    <name type="scientific">Candidatus Cryptobacteroides merdipullorum</name>
    <dbReference type="NCBI Taxonomy" id="2840771"/>
    <lineage>
        <taxon>Bacteria</taxon>
        <taxon>Pseudomonadati</taxon>
        <taxon>Bacteroidota</taxon>
        <taxon>Bacteroidia</taxon>
        <taxon>Bacteroidales</taxon>
        <taxon>Candidatus Cryptobacteroides</taxon>
    </lineage>
</organism>
<dbReference type="SUPFAM" id="SSF51735">
    <property type="entry name" value="NAD(P)-binding Rossmann-fold domains"/>
    <property type="match status" value="2"/>
</dbReference>
<dbReference type="EMBL" id="DVLC01000041">
    <property type="protein sequence ID" value="HIT46616.1"/>
    <property type="molecule type" value="Genomic_DNA"/>
</dbReference>
<dbReference type="InterPro" id="IPR006036">
    <property type="entry name" value="K_uptake_TrkA"/>
</dbReference>
<dbReference type="Pfam" id="PF02254">
    <property type="entry name" value="TrkA_N"/>
    <property type="match status" value="2"/>
</dbReference>
<feature type="domain" description="RCK C-terminal" evidence="8">
    <location>
        <begin position="373"/>
        <end position="453"/>
    </location>
</feature>
<comment type="caution">
    <text evidence="9">The sequence shown here is derived from an EMBL/GenBank/DDBJ whole genome shotgun (WGS) entry which is preliminary data.</text>
</comment>
<dbReference type="NCBIfam" id="NF007038">
    <property type="entry name" value="PRK09496.2-6"/>
    <property type="match status" value="1"/>
</dbReference>
<dbReference type="InterPro" id="IPR036721">
    <property type="entry name" value="RCK_C_sf"/>
</dbReference>
<sequence length="453" mass="49958">MRIIIEGAGEVGSHLAKMLRTEANEVTVIDNDPRRIADLEETTDVNTVCGNLSSIEVLKEAGADKADLFIGVCPSVAQEINIVSALIAKRLGAGKVIARINDEDNLAPENKLLFKELGIDLMFYPEKSAADEIIDFLKHNSTAETMEFARGKLQIAVFKLNEDSPVLDMKLSEFIKPIPPEVLKEFRVIAISRDDRTIIPRLDTKFQFGDLVFTISRREGVEELNRLFGKSNINIGSAFILGGTAIGEILAAMLARNGMKVKLVEKDKERCVELSERLPDSVQVVNGDGRNSDFLFEEGIQQYDAFIALSSNDESNVLSCVVAKKFGVARTVAEVENIEYIRIAEEMGVDNIINKKLLTAGRIFKLTLSGKARIVRYMAGTNTEVMEYTVRPGSAITRAAIKDLDFPANAIIGGVIRGNDAIIAVGDTVIEPYDRVAIFALPESIRDIDRFFR</sequence>
<dbReference type="InterPro" id="IPR006037">
    <property type="entry name" value="RCK_C"/>
</dbReference>
<evidence type="ECO:0000259" key="8">
    <source>
        <dbReference type="PROSITE" id="PS51202"/>
    </source>
</evidence>
<evidence type="ECO:0000313" key="9">
    <source>
        <dbReference type="EMBL" id="HIT46616.1"/>
    </source>
</evidence>